<dbReference type="PROSITE" id="PS51273">
    <property type="entry name" value="GATASE_TYPE_1"/>
    <property type="match status" value="1"/>
</dbReference>
<evidence type="ECO:0000313" key="11">
    <source>
        <dbReference type="EMBL" id="KAL0903771.1"/>
    </source>
</evidence>
<evidence type="ECO:0000256" key="2">
    <source>
        <dbReference type="ARBA" id="ARBA00011152"/>
    </source>
</evidence>
<evidence type="ECO:0000256" key="4">
    <source>
        <dbReference type="ARBA" id="ARBA00022801"/>
    </source>
</evidence>
<name>A0ABD0TVR5_DENTH</name>
<evidence type="ECO:0000313" key="12">
    <source>
        <dbReference type="Proteomes" id="UP001552299"/>
    </source>
</evidence>
<organism evidence="11 12">
    <name type="scientific">Dendrobium thyrsiflorum</name>
    <name type="common">Pinecone-like raceme dendrobium</name>
    <name type="synonym">Orchid</name>
    <dbReference type="NCBI Taxonomy" id="117978"/>
    <lineage>
        <taxon>Eukaryota</taxon>
        <taxon>Viridiplantae</taxon>
        <taxon>Streptophyta</taxon>
        <taxon>Embryophyta</taxon>
        <taxon>Tracheophyta</taxon>
        <taxon>Spermatophyta</taxon>
        <taxon>Magnoliopsida</taxon>
        <taxon>Liliopsida</taxon>
        <taxon>Asparagales</taxon>
        <taxon>Orchidaceae</taxon>
        <taxon>Epidendroideae</taxon>
        <taxon>Malaxideae</taxon>
        <taxon>Dendrobiinae</taxon>
        <taxon>Dendrobium</taxon>
    </lineage>
</organism>
<dbReference type="GO" id="GO:0004359">
    <property type="term" value="F:glutaminase activity"/>
    <property type="evidence" value="ECO:0007669"/>
    <property type="project" value="UniProtKB-EC"/>
</dbReference>
<comment type="caution">
    <text evidence="11">The sequence shown here is derived from an EMBL/GenBank/DDBJ whole genome shotgun (WGS) entry which is preliminary data.</text>
</comment>
<dbReference type="InterPro" id="IPR029062">
    <property type="entry name" value="Class_I_gatase-like"/>
</dbReference>
<dbReference type="GO" id="GO:0016829">
    <property type="term" value="F:lyase activity"/>
    <property type="evidence" value="ECO:0007669"/>
    <property type="project" value="UniProtKB-KW"/>
</dbReference>
<dbReference type="EMBL" id="JANQDX010000020">
    <property type="protein sequence ID" value="KAL0903771.1"/>
    <property type="molecule type" value="Genomic_DNA"/>
</dbReference>
<comment type="pathway">
    <text evidence="1">Amino-acid biosynthesis; L-histidine biosynthesis; L-histidine from 5-phospho-alpha-D-ribose 1-diphosphate: step 5/9.</text>
</comment>
<dbReference type="Gene3D" id="3.40.50.880">
    <property type="match status" value="1"/>
</dbReference>
<dbReference type="SUPFAM" id="SSF52317">
    <property type="entry name" value="Class I glutamine amidotransferase-like"/>
    <property type="match status" value="1"/>
</dbReference>
<dbReference type="Proteomes" id="UP001552299">
    <property type="component" value="Unassembled WGS sequence"/>
</dbReference>
<dbReference type="AlphaFoldDB" id="A0ABD0TVR5"/>
<feature type="domain" description="Glutamine amidotransferase" evidence="10">
    <location>
        <begin position="25"/>
        <end position="99"/>
    </location>
</feature>
<protein>
    <recommendedName>
        <fullName evidence="10">Glutamine amidotransferase domain-containing protein</fullName>
    </recommendedName>
</protein>
<evidence type="ECO:0000256" key="6">
    <source>
        <dbReference type="ARBA" id="ARBA00023102"/>
    </source>
</evidence>
<evidence type="ECO:0000256" key="1">
    <source>
        <dbReference type="ARBA" id="ARBA00005091"/>
    </source>
</evidence>
<evidence type="ECO:0000256" key="9">
    <source>
        <dbReference type="ARBA" id="ARBA00049534"/>
    </source>
</evidence>
<accession>A0ABD0TVR5</accession>
<comment type="catalytic activity">
    <reaction evidence="8">
        <text>5-[(5-phospho-1-deoxy-D-ribulos-1-ylimino)methylamino]-1-(5-phospho-beta-D-ribosyl)imidazole-4-carboxamide + L-glutamine = D-erythro-1-(imidazol-4-yl)glycerol 3-phosphate + 5-amino-1-(5-phospho-beta-D-ribosyl)imidazole-4-carboxamide + L-glutamate + H(+)</text>
        <dbReference type="Rhea" id="RHEA:24793"/>
        <dbReference type="ChEBI" id="CHEBI:15378"/>
        <dbReference type="ChEBI" id="CHEBI:29985"/>
        <dbReference type="ChEBI" id="CHEBI:58278"/>
        <dbReference type="ChEBI" id="CHEBI:58359"/>
        <dbReference type="ChEBI" id="CHEBI:58475"/>
        <dbReference type="ChEBI" id="CHEBI:58525"/>
        <dbReference type="EC" id="4.3.2.10"/>
    </reaction>
</comment>
<keyword evidence="7" id="KW-0456">Lyase</keyword>
<dbReference type="PANTHER" id="PTHR42701">
    <property type="entry name" value="IMIDAZOLE GLYCEROL PHOSPHATE SYNTHASE SUBUNIT HISH"/>
    <property type="match status" value="1"/>
</dbReference>
<comment type="subunit">
    <text evidence="2">Heterodimer of HisH and HisF.</text>
</comment>
<evidence type="ECO:0000256" key="3">
    <source>
        <dbReference type="ARBA" id="ARBA00022605"/>
    </source>
</evidence>
<keyword evidence="5" id="KW-0315">Glutamine amidotransferase</keyword>
<keyword evidence="6" id="KW-0368">Histidine biosynthesis</keyword>
<keyword evidence="4" id="KW-0378">Hydrolase</keyword>
<evidence type="ECO:0000256" key="5">
    <source>
        <dbReference type="ARBA" id="ARBA00022962"/>
    </source>
</evidence>
<proteinExistence type="predicted"/>
<evidence type="ECO:0000256" key="7">
    <source>
        <dbReference type="ARBA" id="ARBA00023239"/>
    </source>
</evidence>
<gene>
    <name evidence="11" type="ORF">M5K25_028174</name>
</gene>
<dbReference type="Pfam" id="PF00117">
    <property type="entry name" value="GATase"/>
    <property type="match status" value="1"/>
</dbReference>
<evidence type="ECO:0000259" key="10">
    <source>
        <dbReference type="Pfam" id="PF00117"/>
    </source>
</evidence>
<keyword evidence="3" id="KW-0028">Amino-acid biosynthesis</keyword>
<dbReference type="GO" id="GO:0000105">
    <property type="term" value="P:L-histidine biosynthetic process"/>
    <property type="evidence" value="ECO:0007669"/>
    <property type="project" value="UniProtKB-KW"/>
</dbReference>
<sequence length="157" mass="17976">MDAVKGLSLIPSVIGRFDSSNGLRVPHIGWNRVQLTKESGILHDIEGQHIYFVHSYRALPSDANKDWVSSTCNYGDTFIASISRGNVHAVQFHPEKSEGDDILACHSWNHLRKNDAIDKEKDDDFRTSLCIYQGCFWPEVLLHRCSYFTFKQPRCYS</sequence>
<comment type="catalytic activity">
    <reaction evidence="9">
        <text>L-glutamine + H2O = L-glutamate + NH4(+)</text>
        <dbReference type="Rhea" id="RHEA:15889"/>
        <dbReference type="ChEBI" id="CHEBI:15377"/>
        <dbReference type="ChEBI" id="CHEBI:28938"/>
        <dbReference type="ChEBI" id="CHEBI:29985"/>
        <dbReference type="ChEBI" id="CHEBI:58359"/>
        <dbReference type="EC" id="3.5.1.2"/>
    </reaction>
</comment>
<evidence type="ECO:0000256" key="8">
    <source>
        <dbReference type="ARBA" id="ARBA00047838"/>
    </source>
</evidence>
<dbReference type="PANTHER" id="PTHR42701:SF1">
    <property type="entry name" value="IMIDAZOLE GLYCEROL PHOSPHATE SYNTHASE SUBUNIT HISH"/>
    <property type="match status" value="1"/>
</dbReference>
<reference evidence="11 12" key="1">
    <citation type="journal article" date="2024" name="Plant Biotechnol. J.">
        <title>Dendrobium thyrsiflorum genome and its molecular insights into genes involved in important horticultural traits.</title>
        <authorList>
            <person name="Chen B."/>
            <person name="Wang J.Y."/>
            <person name="Zheng P.J."/>
            <person name="Li K.L."/>
            <person name="Liang Y.M."/>
            <person name="Chen X.F."/>
            <person name="Zhang C."/>
            <person name="Zhao X."/>
            <person name="He X."/>
            <person name="Zhang G.Q."/>
            <person name="Liu Z.J."/>
            <person name="Xu Q."/>
        </authorList>
    </citation>
    <scope>NUCLEOTIDE SEQUENCE [LARGE SCALE GENOMIC DNA]</scope>
    <source>
        <strain evidence="11">GZMU011</strain>
    </source>
</reference>
<keyword evidence="12" id="KW-1185">Reference proteome</keyword>
<dbReference type="InterPro" id="IPR010139">
    <property type="entry name" value="Imidazole-glycPsynth_HisH"/>
</dbReference>
<dbReference type="InterPro" id="IPR017926">
    <property type="entry name" value="GATASE"/>
</dbReference>